<dbReference type="InterPro" id="IPR027417">
    <property type="entry name" value="P-loop_NTPase"/>
</dbReference>
<dbReference type="InterPro" id="IPR030378">
    <property type="entry name" value="G_CP_dom"/>
</dbReference>
<dbReference type="PANTHER" id="PTHR45709">
    <property type="entry name" value="LARGE SUBUNIT GTPASE 1 HOMOLOG-RELATED"/>
    <property type="match status" value="1"/>
</dbReference>
<evidence type="ECO:0000313" key="8">
    <source>
        <dbReference type="EMBL" id="KND04259.1"/>
    </source>
</evidence>
<dbReference type="Proteomes" id="UP000053201">
    <property type="component" value="Unassembled WGS sequence"/>
</dbReference>
<dbReference type="PANTHER" id="PTHR45709:SF3">
    <property type="entry name" value="GUANINE NUCLEOTIDE-BINDING PROTEIN-LIKE 1"/>
    <property type="match status" value="1"/>
</dbReference>
<feature type="region of interest" description="Disordered" evidence="6">
    <location>
        <begin position="330"/>
        <end position="376"/>
    </location>
</feature>
<keyword evidence="3" id="KW-0342">GTP-binding</keyword>
<feature type="compositionally biased region" description="Basic residues" evidence="6">
    <location>
        <begin position="1"/>
        <end position="15"/>
    </location>
</feature>
<feature type="compositionally biased region" description="Basic and acidic residues" evidence="6">
    <location>
        <begin position="330"/>
        <end position="347"/>
    </location>
</feature>
<evidence type="ECO:0000256" key="2">
    <source>
        <dbReference type="ARBA" id="ARBA00022741"/>
    </source>
</evidence>
<dbReference type="Pfam" id="PF01926">
    <property type="entry name" value="MMR_HSR1"/>
    <property type="match status" value="1"/>
</dbReference>
<evidence type="ECO:0000256" key="1">
    <source>
        <dbReference type="ARBA" id="ARBA00022553"/>
    </source>
</evidence>
<dbReference type="OrthoDB" id="61815at2759"/>
<evidence type="ECO:0000256" key="5">
    <source>
        <dbReference type="ARBA" id="ARBA00039902"/>
    </source>
</evidence>
<dbReference type="InterPro" id="IPR043358">
    <property type="entry name" value="GNL1-like"/>
</dbReference>
<dbReference type="GO" id="GO:0003924">
    <property type="term" value="F:GTPase activity"/>
    <property type="evidence" value="ECO:0007669"/>
    <property type="project" value="InterPro"/>
</dbReference>
<organism evidence="8 9">
    <name type="scientific">Spizellomyces punctatus (strain DAOM BR117)</name>
    <dbReference type="NCBI Taxonomy" id="645134"/>
    <lineage>
        <taxon>Eukaryota</taxon>
        <taxon>Fungi</taxon>
        <taxon>Fungi incertae sedis</taxon>
        <taxon>Chytridiomycota</taxon>
        <taxon>Chytridiomycota incertae sedis</taxon>
        <taxon>Chytridiomycetes</taxon>
        <taxon>Spizellomycetales</taxon>
        <taxon>Spizellomycetaceae</taxon>
        <taxon>Spizellomyces</taxon>
    </lineage>
</organism>
<dbReference type="GO" id="GO:0005525">
    <property type="term" value="F:GTP binding"/>
    <property type="evidence" value="ECO:0007669"/>
    <property type="project" value="UniProtKB-KW"/>
</dbReference>
<dbReference type="Gene3D" id="3.40.50.300">
    <property type="entry name" value="P-loop containing nucleotide triphosphate hydrolases"/>
    <property type="match status" value="1"/>
</dbReference>
<dbReference type="OMA" id="CDFPVRP"/>
<keyword evidence="1" id="KW-0597">Phosphoprotein</keyword>
<name>A0A0L0HTR6_SPIPD</name>
<dbReference type="GeneID" id="27685337"/>
<dbReference type="eggNOG" id="KOG1424">
    <property type="taxonomic scope" value="Eukaryota"/>
</dbReference>
<keyword evidence="2" id="KW-0547">Nucleotide-binding</keyword>
<feature type="compositionally biased region" description="Acidic residues" evidence="6">
    <location>
        <begin position="591"/>
        <end position="604"/>
    </location>
</feature>
<dbReference type="PROSITE" id="PS51721">
    <property type="entry name" value="G_CP"/>
    <property type="match status" value="1"/>
</dbReference>
<feature type="region of interest" description="Disordered" evidence="6">
    <location>
        <begin position="1"/>
        <end position="72"/>
    </location>
</feature>
<proteinExistence type="predicted"/>
<evidence type="ECO:0000256" key="3">
    <source>
        <dbReference type="ARBA" id="ARBA00023134"/>
    </source>
</evidence>
<dbReference type="VEuPathDB" id="FungiDB:SPPG_01687"/>
<dbReference type="STRING" id="645134.A0A0L0HTR6"/>
<keyword evidence="9" id="KW-1185">Reference proteome</keyword>
<feature type="region of interest" description="Disordered" evidence="6">
    <location>
        <begin position="580"/>
        <end position="619"/>
    </location>
</feature>
<evidence type="ECO:0000313" key="9">
    <source>
        <dbReference type="Proteomes" id="UP000053201"/>
    </source>
</evidence>
<dbReference type="EMBL" id="KQ257451">
    <property type="protein sequence ID" value="KND04259.1"/>
    <property type="molecule type" value="Genomic_DNA"/>
</dbReference>
<sequence>MTTRRKKPFSHKAKKAQMQEKRSRIRDDWTWDDREADSVESKSQPRAEPSANLTEGEGDGETHSSALSKEDVEMTMDGPKVAEAGYGKGTLESVFAKWPKDILEQRKKESMKPLRRLPPTSLEVSFEDLYAADAIIDIPKRPPWSYAESREVVQERESSYFQKWLDAVYAKYPAEELSYFEHNLEVWRQLWRVAEISDIILFIVDVRHPILHFPPSLYDYVVKDLGRKLILVFNKIDLVGQDTLEAWTNYFRAEFPEISAASFSCYPKDGFLKSDSATAALKSRVRRKYKRYYRAVGVPEVLRACRDTNLVKGGVEVDWDVLIDRAEDERRKREEEAKRKSDEEVSGRRGRRKREQLDAKEDLTEDESQESEVDENCEDADNMVNKLDIEEHEAEPNKNWVTIGLVGHPNVGKSSLINSVIGRKVVSTSRTPGHTKHFQTIHLTSDVRLCDCPGLVFPAIVPKPLQILAGMYRISQVQEPYTSIQYLAERVPLEEILNLHHPDQDDPDTASTFHWSAWRICEAFALDRGFLTARVARPDVYRAANMILRMCVDGRILLGFKPKGFSQGLWREIGHNASRMEKDEERAAVKEEEDDESEEEDIQPEQDGGAFELLAGMDE</sequence>
<dbReference type="InParanoid" id="A0A0L0HTR6"/>
<evidence type="ECO:0000256" key="4">
    <source>
        <dbReference type="ARBA" id="ARBA00037770"/>
    </source>
</evidence>
<gene>
    <name evidence="8" type="ORF">SPPG_01687</name>
</gene>
<comment type="function">
    <text evidence="4">Possible regulatory or functional link with the histocompatibility cluster.</text>
</comment>
<feature type="domain" description="CP-type G" evidence="7">
    <location>
        <begin position="187"/>
        <end position="458"/>
    </location>
</feature>
<dbReference type="AlphaFoldDB" id="A0A0L0HTR6"/>
<evidence type="ECO:0000256" key="6">
    <source>
        <dbReference type="SAM" id="MobiDB-lite"/>
    </source>
</evidence>
<dbReference type="InterPro" id="IPR006073">
    <property type="entry name" value="GTP-bd"/>
</dbReference>
<feature type="compositionally biased region" description="Basic and acidic residues" evidence="6">
    <location>
        <begin position="17"/>
        <end position="45"/>
    </location>
</feature>
<protein>
    <recommendedName>
        <fullName evidence="5">Guanine nucleotide-binding protein-like 1</fullName>
    </recommendedName>
</protein>
<dbReference type="PRINTS" id="PR00326">
    <property type="entry name" value="GTP1OBG"/>
</dbReference>
<dbReference type="SUPFAM" id="SSF52540">
    <property type="entry name" value="P-loop containing nucleoside triphosphate hydrolases"/>
    <property type="match status" value="1"/>
</dbReference>
<evidence type="ECO:0000259" key="7">
    <source>
        <dbReference type="PROSITE" id="PS51721"/>
    </source>
</evidence>
<accession>A0A0L0HTR6</accession>
<feature type="compositionally biased region" description="Acidic residues" evidence="6">
    <location>
        <begin position="363"/>
        <end position="376"/>
    </location>
</feature>
<dbReference type="RefSeq" id="XP_016612298.1">
    <property type="nucleotide sequence ID" value="XM_016750009.1"/>
</dbReference>
<reference evidence="8 9" key="1">
    <citation type="submission" date="2009-08" db="EMBL/GenBank/DDBJ databases">
        <title>The Genome Sequence of Spizellomyces punctatus strain DAOM BR117.</title>
        <authorList>
            <consortium name="The Broad Institute Genome Sequencing Platform"/>
            <person name="Russ C."/>
            <person name="Cuomo C."/>
            <person name="Shea T."/>
            <person name="Young S.K."/>
            <person name="Zeng Q."/>
            <person name="Koehrsen M."/>
            <person name="Haas B."/>
            <person name="Borodovsky M."/>
            <person name="Guigo R."/>
            <person name="Alvarado L."/>
            <person name="Berlin A."/>
            <person name="Bochicchio J."/>
            <person name="Borenstein D."/>
            <person name="Chapman S."/>
            <person name="Chen Z."/>
            <person name="Engels R."/>
            <person name="Freedman E."/>
            <person name="Gellesch M."/>
            <person name="Goldberg J."/>
            <person name="Griggs A."/>
            <person name="Gujja S."/>
            <person name="Heiman D."/>
            <person name="Hepburn T."/>
            <person name="Howarth C."/>
            <person name="Jen D."/>
            <person name="Larson L."/>
            <person name="Lewis B."/>
            <person name="Mehta T."/>
            <person name="Park D."/>
            <person name="Pearson M."/>
            <person name="Roberts A."/>
            <person name="Saif S."/>
            <person name="Shenoy N."/>
            <person name="Sisk P."/>
            <person name="Stolte C."/>
            <person name="Sykes S."/>
            <person name="Thomson T."/>
            <person name="Walk T."/>
            <person name="White J."/>
            <person name="Yandava C."/>
            <person name="Burger G."/>
            <person name="Gray M.W."/>
            <person name="Holland P.W.H."/>
            <person name="King N."/>
            <person name="Lang F.B.F."/>
            <person name="Roger A.J."/>
            <person name="Ruiz-Trillo I."/>
            <person name="Lander E."/>
            <person name="Nusbaum C."/>
        </authorList>
    </citation>
    <scope>NUCLEOTIDE SEQUENCE [LARGE SCALE GENOMIC DNA]</scope>
    <source>
        <strain evidence="8 9">DAOM BR117</strain>
    </source>
</reference>
<feature type="compositionally biased region" description="Basic and acidic residues" evidence="6">
    <location>
        <begin position="580"/>
        <end position="590"/>
    </location>
</feature>